<keyword evidence="1" id="KW-0472">Membrane</keyword>
<keyword evidence="1" id="KW-1133">Transmembrane helix</keyword>
<gene>
    <name evidence="2" type="ordered locus">Ornrh_1691</name>
</gene>
<evidence type="ECO:0000313" key="2">
    <source>
        <dbReference type="EMBL" id="AFL97846.1"/>
    </source>
</evidence>
<dbReference type="AlphaFoldDB" id="I4A1L2"/>
<reference evidence="2 3" key="1">
    <citation type="submission" date="2012-06" db="EMBL/GenBank/DDBJ databases">
        <title>The complete genome of Ornithobacterium rhinotracheale DSM 15997.</title>
        <authorList>
            <consortium name="US DOE Joint Genome Institute (JGI-PGF)"/>
            <person name="Lucas S."/>
            <person name="Copeland A."/>
            <person name="Lapidus A."/>
            <person name="Goodwin L."/>
            <person name="Pitluck S."/>
            <person name="Peters L."/>
            <person name="Mikhailova N."/>
            <person name="Teshima H."/>
            <person name="Kyrpides N."/>
            <person name="Mavromatis K."/>
            <person name="Pagani I."/>
            <person name="Ivanova N."/>
            <person name="Ovchinnikova G."/>
            <person name="Zeytun A."/>
            <person name="Detter J.C."/>
            <person name="Han C."/>
            <person name="Land M."/>
            <person name="Hauser L."/>
            <person name="Markowitz V."/>
            <person name="Cheng J.-F."/>
            <person name="Hugenholtz P."/>
            <person name="Woyke T."/>
            <person name="Wu D."/>
            <person name="Lang E."/>
            <person name="Kopitz M."/>
            <person name="Brambilla E."/>
            <person name="Klenk H.-P."/>
            <person name="Eisen J.A."/>
        </authorList>
    </citation>
    <scope>NUCLEOTIDE SEQUENCE [LARGE SCALE GENOMIC DNA]</scope>
    <source>
        <strain evidence="3">ATCC 51463 / DSM 15997 / CCUG 23171 / LMG 9086</strain>
    </source>
</reference>
<dbReference type="HOGENOM" id="CLU_2701197_0_0_10"/>
<feature type="transmembrane region" description="Helical" evidence="1">
    <location>
        <begin position="12"/>
        <end position="35"/>
    </location>
</feature>
<keyword evidence="1" id="KW-0812">Transmembrane</keyword>
<evidence type="ECO:0000256" key="1">
    <source>
        <dbReference type="SAM" id="Phobius"/>
    </source>
</evidence>
<organism evidence="2 3">
    <name type="scientific">Ornithobacterium rhinotracheale (strain ATCC 51463 / DSM 15997 / CCUG 23171 / CIP 104009 / LMG 9086)</name>
    <dbReference type="NCBI Taxonomy" id="867902"/>
    <lineage>
        <taxon>Bacteria</taxon>
        <taxon>Pseudomonadati</taxon>
        <taxon>Bacteroidota</taxon>
        <taxon>Flavobacteriia</taxon>
        <taxon>Flavobacteriales</taxon>
        <taxon>Weeksellaceae</taxon>
        <taxon>Ornithobacterium</taxon>
    </lineage>
</organism>
<feature type="transmembrane region" description="Helical" evidence="1">
    <location>
        <begin position="41"/>
        <end position="60"/>
    </location>
</feature>
<accession>I4A1L2</accession>
<proteinExistence type="predicted"/>
<dbReference type="KEGG" id="orh:Ornrh_1691"/>
<name>I4A1L2_ORNRL</name>
<keyword evidence="3" id="KW-1185">Reference proteome</keyword>
<dbReference type="EMBL" id="CP003283">
    <property type="protein sequence ID" value="AFL97846.1"/>
    <property type="molecule type" value="Genomic_DNA"/>
</dbReference>
<protein>
    <submittedName>
        <fullName evidence="2">Uncharacterized protein</fullName>
    </submittedName>
</protein>
<evidence type="ECO:0000313" key="3">
    <source>
        <dbReference type="Proteomes" id="UP000006051"/>
    </source>
</evidence>
<dbReference type="Proteomes" id="UP000006051">
    <property type="component" value="Chromosome"/>
</dbReference>
<sequence length="73" mass="8425">MTSIDIQGTCTALKIIEVGATNALAICVLFLLITLLRFDNIAKLIFFSKLQIFFIVFLHFHKKRILICYKTEF</sequence>